<name>A0A1H5PIV7_9ACTN</name>
<evidence type="ECO:0000256" key="1">
    <source>
        <dbReference type="SAM" id="MobiDB-lite"/>
    </source>
</evidence>
<feature type="region of interest" description="Disordered" evidence="1">
    <location>
        <begin position="1"/>
        <end position="41"/>
    </location>
</feature>
<sequence length="312" mass="31289">MAGADTPDFGAPHPSAPVRPPRRVLPPDPATAPDDGGWTTLASFRDPAQRHRRLERTLWLLVVAVAVAGVVIIGAILTSGPSSEAILPPGTGSRTGGSLSGGAPSLVAGPGGPDDVSGSPGTDGRHHDGTPDGHASPSPGHDDDGHAPPSDGSVPANPASPSPNDGDAPPDHGTPPDRGDTLLSDESAAGDEPAAGDKPGASHDGPPPGWSEVARGFGLAFTRTGVGHEAWFASLSSWLTPEQAAVYRDVPIDAIPTGTLVRVDVGDPASEHAQGTLTYDTGMVLAVGLSYRAGAGSWLVARVELADVAEAG</sequence>
<dbReference type="AlphaFoldDB" id="A0A1H5PIV7"/>
<evidence type="ECO:0000256" key="2">
    <source>
        <dbReference type="SAM" id="Phobius"/>
    </source>
</evidence>
<evidence type="ECO:0000313" key="3">
    <source>
        <dbReference type="EMBL" id="SEF13882.1"/>
    </source>
</evidence>
<feature type="compositionally biased region" description="Pro residues" evidence="1">
    <location>
        <begin position="14"/>
        <end position="30"/>
    </location>
</feature>
<accession>A0A1H5PIV7</accession>
<gene>
    <name evidence="3" type="ORF">SAMN04488561_4498</name>
</gene>
<evidence type="ECO:0000313" key="4">
    <source>
        <dbReference type="Proteomes" id="UP000181980"/>
    </source>
</evidence>
<dbReference type="EMBL" id="FNUC01000004">
    <property type="protein sequence ID" value="SEF13882.1"/>
    <property type="molecule type" value="Genomic_DNA"/>
</dbReference>
<feature type="transmembrane region" description="Helical" evidence="2">
    <location>
        <begin position="58"/>
        <end position="77"/>
    </location>
</feature>
<proteinExistence type="predicted"/>
<reference evidence="4" key="1">
    <citation type="submission" date="2016-10" db="EMBL/GenBank/DDBJ databases">
        <authorList>
            <person name="Varghese N."/>
            <person name="Submissions S."/>
        </authorList>
    </citation>
    <scope>NUCLEOTIDE SEQUENCE [LARGE SCALE GENOMIC DNA]</scope>
    <source>
        <strain evidence="4">DSM 45237</strain>
    </source>
</reference>
<keyword evidence="2" id="KW-1133">Transmembrane helix</keyword>
<keyword evidence="2" id="KW-0812">Transmembrane</keyword>
<feature type="region of interest" description="Disordered" evidence="1">
    <location>
        <begin position="80"/>
        <end position="212"/>
    </location>
</feature>
<protein>
    <submittedName>
        <fullName evidence="3">Uncharacterized protein</fullName>
    </submittedName>
</protein>
<feature type="compositionally biased region" description="Low complexity" evidence="1">
    <location>
        <begin position="113"/>
        <end position="122"/>
    </location>
</feature>
<keyword evidence="2" id="KW-0472">Membrane</keyword>
<keyword evidence="4" id="KW-1185">Reference proteome</keyword>
<feature type="compositionally biased region" description="Low complexity" evidence="1">
    <location>
        <begin position="155"/>
        <end position="164"/>
    </location>
</feature>
<organism evidence="3 4">
    <name type="scientific">Jiangella alba</name>
    <dbReference type="NCBI Taxonomy" id="561176"/>
    <lineage>
        <taxon>Bacteria</taxon>
        <taxon>Bacillati</taxon>
        <taxon>Actinomycetota</taxon>
        <taxon>Actinomycetes</taxon>
        <taxon>Jiangellales</taxon>
        <taxon>Jiangellaceae</taxon>
        <taxon>Jiangella</taxon>
    </lineage>
</organism>
<dbReference type="Proteomes" id="UP000181980">
    <property type="component" value="Unassembled WGS sequence"/>
</dbReference>